<sequence>MTTGTSTGLWVTLSYRDADAGMAWLTAVGFTERAVFRDDADPAVVHHAELDWPQGGGVMLGSHRPRPAWPDQVGTGSAYAVTDDVDGTYAAALAAGGTSVREPADQDYSGRSCVVRDPEGNLWSFGSYRGEG</sequence>
<reference evidence="2" key="1">
    <citation type="submission" date="2022-06" db="EMBL/GenBank/DDBJ databases">
        <title>Genomic Encyclopedia of Archaeal and Bacterial Type Strains, Phase II (KMG-II): from individual species to whole genera.</title>
        <authorList>
            <person name="Goeker M."/>
        </authorList>
    </citation>
    <scope>NUCLEOTIDE SEQUENCE</scope>
    <source>
        <strain evidence="2">DSM 26652</strain>
    </source>
</reference>
<proteinExistence type="predicted"/>
<evidence type="ECO:0000313" key="2">
    <source>
        <dbReference type="EMBL" id="MCP2265781.1"/>
    </source>
</evidence>
<dbReference type="AlphaFoldDB" id="A0A9X2GAU4"/>
<keyword evidence="3" id="KW-1185">Reference proteome</keyword>
<feature type="domain" description="VOC" evidence="1">
    <location>
        <begin position="7"/>
        <end position="128"/>
    </location>
</feature>
<dbReference type="SUPFAM" id="SSF54593">
    <property type="entry name" value="Glyoxalase/Bleomycin resistance protein/Dihydroxybiphenyl dioxygenase"/>
    <property type="match status" value="1"/>
</dbReference>
<gene>
    <name evidence="2" type="ORF">APR03_003139</name>
</gene>
<dbReference type="InterPro" id="IPR029068">
    <property type="entry name" value="Glyas_Bleomycin-R_OHBP_Dase"/>
</dbReference>
<name>A0A9X2GAU4_9MICO</name>
<dbReference type="EMBL" id="JAMTCS010000009">
    <property type="protein sequence ID" value="MCP2265781.1"/>
    <property type="molecule type" value="Genomic_DNA"/>
</dbReference>
<evidence type="ECO:0000259" key="1">
    <source>
        <dbReference type="PROSITE" id="PS51819"/>
    </source>
</evidence>
<dbReference type="RefSeq" id="WP_253837143.1">
    <property type="nucleotide sequence ID" value="NZ_JAMTCS010000009.1"/>
</dbReference>
<dbReference type="PROSITE" id="PS51819">
    <property type="entry name" value="VOC"/>
    <property type="match status" value="1"/>
</dbReference>
<organism evidence="2 3">
    <name type="scientific">Promicromonospora thailandica</name>
    <dbReference type="NCBI Taxonomy" id="765201"/>
    <lineage>
        <taxon>Bacteria</taxon>
        <taxon>Bacillati</taxon>
        <taxon>Actinomycetota</taxon>
        <taxon>Actinomycetes</taxon>
        <taxon>Micrococcales</taxon>
        <taxon>Promicromonosporaceae</taxon>
        <taxon>Promicromonospora</taxon>
    </lineage>
</organism>
<accession>A0A9X2GAU4</accession>
<dbReference type="PANTHER" id="PTHR34109:SF1">
    <property type="entry name" value="VOC DOMAIN-CONTAINING PROTEIN"/>
    <property type="match status" value="1"/>
</dbReference>
<dbReference type="PANTHER" id="PTHR34109">
    <property type="entry name" value="BNAUNNG04460D PROTEIN-RELATED"/>
    <property type="match status" value="1"/>
</dbReference>
<dbReference type="Pfam" id="PF00903">
    <property type="entry name" value="Glyoxalase"/>
    <property type="match status" value="1"/>
</dbReference>
<dbReference type="InterPro" id="IPR004360">
    <property type="entry name" value="Glyas_Fos-R_dOase_dom"/>
</dbReference>
<protein>
    <submittedName>
        <fullName evidence="2">Conserved protein PhnB, glyoxalase superfamily</fullName>
    </submittedName>
</protein>
<dbReference type="Gene3D" id="3.30.720.120">
    <property type="match status" value="1"/>
</dbReference>
<comment type="caution">
    <text evidence="2">The sequence shown here is derived from an EMBL/GenBank/DDBJ whole genome shotgun (WGS) entry which is preliminary data.</text>
</comment>
<dbReference type="InterPro" id="IPR037523">
    <property type="entry name" value="VOC_core"/>
</dbReference>
<dbReference type="Gene3D" id="3.30.720.110">
    <property type="match status" value="1"/>
</dbReference>
<evidence type="ECO:0000313" key="3">
    <source>
        <dbReference type="Proteomes" id="UP001139493"/>
    </source>
</evidence>
<dbReference type="Proteomes" id="UP001139493">
    <property type="component" value="Unassembled WGS sequence"/>
</dbReference>